<accession>A0A1A7XKK8</accession>
<dbReference type="PANTHER" id="PTHR31025:SF19">
    <property type="entry name" value="SI:CH73-42K18.1-RELATED"/>
    <property type="match status" value="1"/>
</dbReference>
<proteinExistence type="predicted"/>
<protein>
    <submittedName>
        <fullName evidence="1">Si:ch211-182e10.4</fullName>
    </submittedName>
</protein>
<organism evidence="1">
    <name type="scientific">Iconisemion striatum</name>
    <dbReference type="NCBI Taxonomy" id="60296"/>
    <lineage>
        <taxon>Eukaryota</taxon>
        <taxon>Metazoa</taxon>
        <taxon>Chordata</taxon>
        <taxon>Craniata</taxon>
        <taxon>Vertebrata</taxon>
        <taxon>Euteleostomi</taxon>
        <taxon>Actinopterygii</taxon>
        <taxon>Neopterygii</taxon>
        <taxon>Teleostei</taxon>
        <taxon>Neoteleostei</taxon>
        <taxon>Acanthomorphata</taxon>
        <taxon>Ovalentaria</taxon>
        <taxon>Atherinomorphae</taxon>
        <taxon>Cyprinodontiformes</taxon>
        <taxon>Nothobranchiidae</taxon>
        <taxon>Iconisemion</taxon>
    </lineage>
</organism>
<name>A0A1A7XKK8_9TELE</name>
<gene>
    <name evidence="1" type="primary">SI:CH211-182E10.4</name>
</gene>
<reference evidence="1" key="2">
    <citation type="submission" date="2016-06" db="EMBL/GenBank/DDBJ databases">
        <title>The genome of a short-lived fish provides insights into sex chromosome evolution and the genetic control of aging.</title>
        <authorList>
            <person name="Reichwald K."/>
            <person name="Felder M."/>
            <person name="Petzold A."/>
            <person name="Koch P."/>
            <person name="Groth M."/>
            <person name="Platzer M."/>
        </authorList>
    </citation>
    <scope>NUCLEOTIDE SEQUENCE</scope>
    <source>
        <tissue evidence="1">Brain</tissue>
    </source>
</reference>
<dbReference type="AlphaFoldDB" id="A0A1A7XKK8"/>
<feature type="non-terminal residue" evidence="1">
    <location>
        <position position="1"/>
    </location>
</feature>
<dbReference type="EMBL" id="HADW01017128">
    <property type="protein sequence ID" value="SBP18528.1"/>
    <property type="molecule type" value="Transcribed_RNA"/>
</dbReference>
<dbReference type="PANTHER" id="PTHR31025">
    <property type="entry name" value="SI:CH211-196P9.1-RELATED"/>
    <property type="match status" value="1"/>
</dbReference>
<sequence length="235" mass="26776">KESHLDYKADAHHLHPRRKEIISDDLPVPEILDRWPALKMESQTCAEFHRITTLSLKNHFHMELYQLAPRLQSLFRNKVSGVLAQLFRTYDLLEQVDVSVRRAVVLHALPAYLHKDTSTFIKTWDMTQSDEPDIGQVPLGLLLTRANSDDATFFCPEKIAVVIEGNIIMDFPTLADACVELFALTCILHLSYPKCLGNTFDFVLMGLEDGKLKPKVLSLQKELAQVIFYSSEVLL</sequence>
<reference evidence="1" key="1">
    <citation type="submission" date="2016-05" db="EMBL/GenBank/DDBJ databases">
        <authorList>
            <person name="Lavstsen T."/>
            <person name="Jespersen J.S."/>
        </authorList>
    </citation>
    <scope>NUCLEOTIDE SEQUENCE</scope>
    <source>
        <tissue evidence="1">Brain</tissue>
    </source>
</reference>
<feature type="non-terminal residue" evidence="1">
    <location>
        <position position="235"/>
    </location>
</feature>
<evidence type="ECO:0000313" key="1">
    <source>
        <dbReference type="EMBL" id="SBP18528.1"/>
    </source>
</evidence>